<organism evidence="2 3">
    <name type="scientific">Candidatus Methylacidithermus pantelleriae</name>
    <dbReference type="NCBI Taxonomy" id="2744239"/>
    <lineage>
        <taxon>Bacteria</taxon>
        <taxon>Pseudomonadati</taxon>
        <taxon>Verrucomicrobiota</taxon>
        <taxon>Methylacidiphilae</taxon>
        <taxon>Methylacidiphilales</taxon>
        <taxon>Methylacidiphilaceae</taxon>
        <taxon>Candidatus Methylacidithermus</taxon>
    </lineage>
</organism>
<dbReference type="InterPro" id="IPR036162">
    <property type="entry name" value="Resolvase-like_N_sf"/>
</dbReference>
<dbReference type="AlphaFoldDB" id="A0A8J2FUW2"/>
<dbReference type="Gene3D" id="3.40.50.1390">
    <property type="entry name" value="Resolvase, N-terminal catalytic domain"/>
    <property type="match status" value="1"/>
</dbReference>
<dbReference type="GO" id="GO:0003677">
    <property type="term" value="F:DNA binding"/>
    <property type="evidence" value="ECO:0007669"/>
    <property type="project" value="InterPro"/>
</dbReference>
<dbReference type="InterPro" id="IPR006119">
    <property type="entry name" value="Resolv_N"/>
</dbReference>
<evidence type="ECO:0000259" key="1">
    <source>
        <dbReference type="SMART" id="SM00857"/>
    </source>
</evidence>
<name>A0A8J2FUW2_9BACT</name>
<dbReference type="InterPro" id="IPR048046">
    <property type="entry name" value="Transpos_IS607"/>
</dbReference>
<dbReference type="GO" id="GO:0000150">
    <property type="term" value="F:DNA strand exchange activity"/>
    <property type="evidence" value="ECO:0007669"/>
    <property type="project" value="InterPro"/>
</dbReference>
<dbReference type="EMBL" id="CAJNOB010000001">
    <property type="protein sequence ID" value="CAF0689181.1"/>
    <property type="molecule type" value="Genomic_DNA"/>
</dbReference>
<proteinExistence type="predicted"/>
<dbReference type="PANTHER" id="PTHR36172">
    <property type="match status" value="1"/>
</dbReference>
<feature type="domain" description="Resolvase/invertase-type recombinase catalytic" evidence="1">
    <location>
        <begin position="2"/>
        <end position="131"/>
    </location>
</feature>
<gene>
    <name evidence="2" type="ORF">MPNT_10137</name>
</gene>
<sequence>MYTRVSSADRKADPDRQVARLTAFATQKGIKVAKVVAEIGSGLNDRRGGLISVLRSPEYGVILVERRERHVRLGSEYIEAALVSAGRRLIVMEPGEVKDDRVQDMIDVLTTLCTRLYGPCSARQRAEKAVMAPTKLLMVPQAFEWRRDPSPGDEGSLGPFTRRAGLPSTRGELWSRSI</sequence>
<protein>
    <recommendedName>
        <fullName evidence="1">Resolvase/invertase-type recombinase catalytic domain-containing protein</fullName>
    </recommendedName>
</protein>
<dbReference type="InterPro" id="IPR051491">
    <property type="entry name" value="Recombinase/Transposase-rel"/>
</dbReference>
<dbReference type="SMART" id="SM00857">
    <property type="entry name" value="Resolvase"/>
    <property type="match status" value="1"/>
</dbReference>
<dbReference type="PANTHER" id="PTHR36172:SF1">
    <property type="entry name" value="RESOLVASE-RELATED"/>
    <property type="match status" value="1"/>
</dbReference>
<reference evidence="2" key="1">
    <citation type="submission" date="2021-02" db="EMBL/GenBank/DDBJ databases">
        <authorList>
            <person name="Cremers G."/>
            <person name="Picone N."/>
        </authorList>
    </citation>
    <scope>NUCLEOTIDE SEQUENCE</scope>
    <source>
        <strain evidence="2">PQ17</strain>
    </source>
</reference>
<evidence type="ECO:0000313" key="2">
    <source>
        <dbReference type="EMBL" id="CAF0689181.1"/>
    </source>
</evidence>
<evidence type="ECO:0000313" key="3">
    <source>
        <dbReference type="Proteomes" id="UP000663859"/>
    </source>
</evidence>
<dbReference type="NCBIfam" id="NF033518">
    <property type="entry name" value="transpos_IS607"/>
    <property type="match status" value="1"/>
</dbReference>
<accession>A0A8J2FUW2</accession>
<dbReference type="Pfam" id="PF00239">
    <property type="entry name" value="Resolvase"/>
    <property type="match status" value="1"/>
</dbReference>
<keyword evidence="3" id="KW-1185">Reference proteome</keyword>
<comment type="caution">
    <text evidence="2">The sequence shown here is derived from an EMBL/GenBank/DDBJ whole genome shotgun (WGS) entry which is preliminary data.</text>
</comment>
<dbReference type="SUPFAM" id="SSF53041">
    <property type="entry name" value="Resolvase-like"/>
    <property type="match status" value="1"/>
</dbReference>
<dbReference type="Proteomes" id="UP000663859">
    <property type="component" value="Unassembled WGS sequence"/>
</dbReference>